<dbReference type="GO" id="GO:0005634">
    <property type="term" value="C:nucleus"/>
    <property type="evidence" value="ECO:0007669"/>
    <property type="project" value="UniProtKB-SubCell"/>
</dbReference>
<keyword evidence="4" id="KW-0804">Transcription</keyword>
<gene>
    <name evidence="6" type="ORF">OLEA9_A067104</name>
</gene>
<protein>
    <submittedName>
        <fullName evidence="6">Methyl- -binding domain-containing 2</fullName>
    </submittedName>
</protein>
<keyword evidence="2" id="KW-0805">Transcription regulation</keyword>
<evidence type="ECO:0000313" key="7">
    <source>
        <dbReference type="Proteomes" id="UP000594638"/>
    </source>
</evidence>
<evidence type="ECO:0000256" key="2">
    <source>
        <dbReference type="ARBA" id="ARBA00023015"/>
    </source>
</evidence>
<dbReference type="AlphaFoldDB" id="A0A8S0RMB1"/>
<evidence type="ECO:0000313" key="6">
    <source>
        <dbReference type="EMBL" id="CAA2981011.1"/>
    </source>
</evidence>
<evidence type="ECO:0000256" key="5">
    <source>
        <dbReference type="ARBA" id="ARBA00023242"/>
    </source>
</evidence>
<keyword evidence="3" id="KW-0238">DNA-binding</keyword>
<evidence type="ECO:0000256" key="1">
    <source>
        <dbReference type="ARBA" id="ARBA00004123"/>
    </source>
</evidence>
<proteinExistence type="predicted"/>
<comment type="subcellular location">
    <subcellularLocation>
        <location evidence="1">Nucleus</location>
    </subcellularLocation>
</comment>
<dbReference type="PANTHER" id="PTHR12396">
    <property type="entry name" value="METHYL-CPG BINDING PROTEIN, MBD"/>
    <property type="match status" value="1"/>
</dbReference>
<dbReference type="Gramene" id="OE9A067104T1">
    <property type="protein sequence ID" value="OE9A067104C1"/>
    <property type="gene ID" value="OE9A067104"/>
</dbReference>
<dbReference type="InterPro" id="IPR016177">
    <property type="entry name" value="DNA-bd_dom_sf"/>
</dbReference>
<evidence type="ECO:0000256" key="4">
    <source>
        <dbReference type="ARBA" id="ARBA00023163"/>
    </source>
</evidence>
<accession>A0A8S0RMB1</accession>
<keyword evidence="5" id="KW-0539">Nucleus</keyword>
<comment type="caution">
    <text evidence="6">The sequence shown here is derived from an EMBL/GenBank/DDBJ whole genome shotgun (WGS) entry which is preliminary data.</text>
</comment>
<dbReference type="PANTHER" id="PTHR12396:SF0">
    <property type="entry name" value="METHYL-CPG BINDING DOMAIN PROTEIN-LIKE, ISOFORM C"/>
    <property type="match status" value="1"/>
</dbReference>
<reference evidence="6 7" key="1">
    <citation type="submission" date="2019-12" db="EMBL/GenBank/DDBJ databases">
        <authorList>
            <person name="Alioto T."/>
            <person name="Alioto T."/>
            <person name="Gomez Garrido J."/>
        </authorList>
    </citation>
    <scope>NUCLEOTIDE SEQUENCE [LARGE SCALE GENOMIC DNA]</scope>
</reference>
<sequence>MIKGITMQPQSLKLTIRLNRKKNRVNDSAAPNHPIRMEGEPNILNSSILGSNLETTPQDPFSSKDIEAIQNVEMKKIKLKCSKSPSRVLSAVGTFAIQYANYFKWRHIPSKTKYEEIREHTEQTFLCAIAREWRSDVACDDPTDLMQDESRLWAIDKPNISQPPRGWERLLKIRGEGSTKFADR</sequence>
<dbReference type="EMBL" id="CACTIH010003661">
    <property type="protein sequence ID" value="CAA2981011.1"/>
    <property type="molecule type" value="Genomic_DNA"/>
</dbReference>
<dbReference type="GO" id="GO:0003677">
    <property type="term" value="F:DNA binding"/>
    <property type="evidence" value="ECO:0007669"/>
    <property type="project" value="UniProtKB-KW"/>
</dbReference>
<dbReference type="OrthoDB" id="1721194at2759"/>
<dbReference type="SUPFAM" id="SSF54171">
    <property type="entry name" value="DNA-binding domain"/>
    <property type="match status" value="1"/>
</dbReference>
<keyword evidence="7" id="KW-1185">Reference proteome</keyword>
<evidence type="ECO:0000256" key="3">
    <source>
        <dbReference type="ARBA" id="ARBA00023125"/>
    </source>
</evidence>
<organism evidence="6 7">
    <name type="scientific">Olea europaea subsp. europaea</name>
    <dbReference type="NCBI Taxonomy" id="158383"/>
    <lineage>
        <taxon>Eukaryota</taxon>
        <taxon>Viridiplantae</taxon>
        <taxon>Streptophyta</taxon>
        <taxon>Embryophyta</taxon>
        <taxon>Tracheophyta</taxon>
        <taxon>Spermatophyta</taxon>
        <taxon>Magnoliopsida</taxon>
        <taxon>eudicotyledons</taxon>
        <taxon>Gunneridae</taxon>
        <taxon>Pentapetalae</taxon>
        <taxon>asterids</taxon>
        <taxon>lamiids</taxon>
        <taxon>Lamiales</taxon>
        <taxon>Oleaceae</taxon>
        <taxon>Oleeae</taxon>
        <taxon>Olea</taxon>
    </lineage>
</organism>
<name>A0A8S0RMB1_OLEEU</name>
<dbReference type="Proteomes" id="UP000594638">
    <property type="component" value="Unassembled WGS sequence"/>
</dbReference>